<evidence type="ECO:0000313" key="1">
    <source>
        <dbReference type="EMBL" id="GBM98059.1"/>
    </source>
</evidence>
<evidence type="ECO:0000313" key="2">
    <source>
        <dbReference type="Proteomes" id="UP000499080"/>
    </source>
</evidence>
<dbReference type="EMBL" id="BGPR01193536">
    <property type="protein sequence ID" value="GBM98059.1"/>
    <property type="molecule type" value="Genomic_DNA"/>
</dbReference>
<organism evidence="1 2">
    <name type="scientific">Araneus ventricosus</name>
    <name type="common">Orbweaver spider</name>
    <name type="synonym">Epeira ventricosa</name>
    <dbReference type="NCBI Taxonomy" id="182803"/>
    <lineage>
        <taxon>Eukaryota</taxon>
        <taxon>Metazoa</taxon>
        <taxon>Ecdysozoa</taxon>
        <taxon>Arthropoda</taxon>
        <taxon>Chelicerata</taxon>
        <taxon>Arachnida</taxon>
        <taxon>Araneae</taxon>
        <taxon>Araneomorphae</taxon>
        <taxon>Entelegynae</taxon>
        <taxon>Araneoidea</taxon>
        <taxon>Araneidae</taxon>
        <taxon>Araneus</taxon>
    </lineage>
</organism>
<keyword evidence="2" id="KW-1185">Reference proteome</keyword>
<proteinExistence type="predicted"/>
<dbReference type="AlphaFoldDB" id="A0A4Y2K7Y1"/>
<comment type="caution">
    <text evidence="1">The sequence shown here is derived from an EMBL/GenBank/DDBJ whole genome shotgun (WGS) entry which is preliminary data.</text>
</comment>
<dbReference type="Proteomes" id="UP000499080">
    <property type="component" value="Unassembled WGS sequence"/>
</dbReference>
<name>A0A4Y2K7Y1_ARAVE</name>
<sequence length="104" mass="11715">IGRTQFIIKRFNLKRFCGGWWQINGFEVEGFQIRNHRKPHVKLVGTKCPHAGVVRILEREVSSSSSDHGSRLRGAFENSPTVASGTELNITKLNLKTSNLIVEI</sequence>
<feature type="non-terminal residue" evidence="1">
    <location>
        <position position="1"/>
    </location>
</feature>
<accession>A0A4Y2K7Y1</accession>
<protein>
    <submittedName>
        <fullName evidence="1">Uncharacterized protein</fullName>
    </submittedName>
</protein>
<gene>
    <name evidence="1" type="ORF">AVEN_2096_1</name>
</gene>
<reference evidence="1 2" key="1">
    <citation type="journal article" date="2019" name="Sci. Rep.">
        <title>Orb-weaving spider Araneus ventricosus genome elucidates the spidroin gene catalogue.</title>
        <authorList>
            <person name="Kono N."/>
            <person name="Nakamura H."/>
            <person name="Ohtoshi R."/>
            <person name="Moran D.A.P."/>
            <person name="Shinohara A."/>
            <person name="Yoshida Y."/>
            <person name="Fujiwara M."/>
            <person name="Mori M."/>
            <person name="Tomita M."/>
            <person name="Arakawa K."/>
        </authorList>
    </citation>
    <scope>NUCLEOTIDE SEQUENCE [LARGE SCALE GENOMIC DNA]</scope>
</reference>